<dbReference type="CDD" id="cd01300">
    <property type="entry name" value="YtcJ_like"/>
    <property type="match status" value="1"/>
</dbReference>
<evidence type="ECO:0000313" key="3">
    <source>
        <dbReference type="Proteomes" id="UP001596505"/>
    </source>
</evidence>
<dbReference type="EC" id="3.5.-.-" evidence="2"/>
<dbReference type="PANTHER" id="PTHR22642">
    <property type="entry name" value="IMIDAZOLONEPROPIONASE"/>
    <property type="match status" value="1"/>
</dbReference>
<sequence>MSHTNQADIILSSNAVFTGAGDKPIPASIAIVDNKIAAVGTKEEVEVFKGPDTKIYDYADQLIVPGFHDFHLHLIMGTILENGVNLSEARSEEEAVQMVKQYADERPDEEWIIGVGWDAGYWEGKQLPDKSSLDRVIPDRLVLLYHAEMHYAWVNSKTLAYCNIDRDTENPPYGFINKDDNGEPTGILYEKATRLVDQKAYDFSKDKEKELMEKFLKLSASVGVTSVNDMYGDNNEKYYELFKEFDEKGQLTTRVHIFPSIDFEMERLKQYRKDYASDKLQFSGLKGFIDGVITSRTAYLVGPYADDPETSGELVYTPEEIKKKVVEADKEGFRIRFHAIGDGAVRLALDAFEEAQKANGKRDSRHTIEHVEIIQEDDIPRFSELGVLASMQPELMAQSERKTYTARIGKEKEPFVFPINTLKSTGVTVGLGTDFPVAALNPMLEIYRAVTRISSDGRPWHVHECISLAEALKDYTKSPAYGTFRENELGTLEAGKLADIVVLDRNLFEVRPEEILETKVKLTISDGQVVYDSEHTFEEAKTY</sequence>
<keyword evidence="2" id="KW-0378">Hydrolase</keyword>
<comment type="caution">
    <text evidence="2">The sequence shown here is derived from an EMBL/GenBank/DDBJ whole genome shotgun (WGS) entry which is preliminary data.</text>
</comment>
<dbReference type="Proteomes" id="UP001596505">
    <property type="component" value="Unassembled WGS sequence"/>
</dbReference>
<protein>
    <submittedName>
        <fullName evidence="2">Amidohydrolase</fullName>
        <ecNumber evidence="2">3.5.-.-</ecNumber>
    </submittedName>
</protein>
<dbReference type="SUPFAM" id="SSF51338">
    <property type="entry name" value="Composite domain of metallo-dependent hydrolases"/>
    <property type="match status" value="1"/>
</dbReference>
<accession>A0ABW2Q393</accession>
<dbReference type="Pfam" id="PF07969">
    <property type="entry name" value="Amidohydro_3"/>
    <property type="match status" value="1"/>
</dbReference>
<dbReference type="Gene3D" id="3.20.20.140">
    <property type="entry name" value="Metal-dependent hydrolases"/>
    <property type="match status" value="1"/>
</dbReference>
<dbReference type="RefSeq" id="WP_380970110.1">
    <property type="nucleotide sequence ID" value="NZ_JBHTCO010000045.1"/>
</dbReference>
<dbReference type="SUPFAM" id="SSF51556">
    <property type="entry name" value="Metallo-dependent hydrolases"/>
    <property type="match status" value="1"/>
</dbReference>
<feature type="domain" description="Amidohydrolase 3" evidence="1">
    <location>
        <begin position="57"/>
        <end position="531"/>
    </location>
</feature>
<dbReference type="Gene3D" id="2.30.40.10">
    <property type="entry name" value="Urease, subunit C, domain 1"/>
    <property type="match status" value="1"/>
</dbReference>
<reference evidence="3" key="1">
    <citation type="journal article" date="2019" name="Int. J. Syst. Evol. Microbiol.">
        <title>The Global Catalogue of Microorganisms (GCM) 10K type strain sequencing project: providing services to taxonomists for standard genome sequencing and annotation.</title>
        <authorList>
            <consortium name="The Broad Institute Genomics Platform"/>
            <consortium name="The Broad Institute Genome Sequencing Center for Infectious Disease"/>
            <person name="Wu L."/>
            <person name="Ma J."/>
        </authorList>
    </citation>
    <scope>NUCLEOTIDE SEQUENCE [LARGE SCALE GENOMIC DNA]</scope>
    <source>
        <strain evidence="3">CGMCC 1.16305</strain>
    </source>
</reference>
<dbReference type="InterPro" id="IPR032466">
    <property type="entry name" value="Metal_Hydrolase"/>
</dbReference>
<dbReference type="InterPro" id="IPR011059">
    <property type="entry name" value="Metal-dep_hydrolase_composite"/>
</dbReference>
<dbReference type="PANTHER" id="PTHR22642:SF2">
    <property type="entry name" value="PROTEIN LONG AFTER FAR-RED 3"/>
    <property type="match status" value="1"/>
</dbReference>
<gene>
    <name evidence="2" type="ORF">ACFQRG_21410</name>
</gene>
<organism evidence="2 3">
    <name type="scientific">Scopulibacillus cellulosilyticus</name>
    <dbReference type="NCBI Taxonomy" id="2665665"/>
    <lineage>
        <taxon>Bacteria</taxon>
        <taxon>Bacillati</taxon>
        <taxon>Bacillota</taxon>
        <taxon>Bacilli</taxon>
        <taxon>Bacillales</taxon>
        <taxon>Sporolactobacillaceae</taxon>
        <taxon>Scopulibacillus</taxon>
    </lineage>
</organism>
<dbReference type="GO" id="GO:0016787">
    <property type="term" value="F:hydrolase activity"/>
    <property type="evidence" value="ECO:0007669"/>
    <property type="project" value="UniProtKB-KW"/>
</dbReference>
<keyword evidence="3" id="KW-1185">Reference proteome</keyword>
<evidence type="ECO:0000313" key="2">
    <source>
        <dbReference type="EMBL" id="MFC7395470.1"/>
    </source>
</evidence>
<dbReference type="InterPro" id="IPR013108">
    <property type="entry name" value="Amidohydro_3"/>
</dbReference>
<dbReference type="Gene3D" id="3.10.310.70">
    <property type="match status" value="1"/>
</dbReference>
<name>A0ABW2Q393_9BACL</name>
<proteinExistence type="predicted"/>
<evidence type="ECO:0000259" key="1">
    <source>
        <dbReference type="Pfam" id="PF07969"/>
    </source>
</evidence>
<dbReference type="EMBL" id="JBHTCO010000045">
    <property type="protein sequence ID" value="MFC7395470.1"/>
    <property type="molecule type" value="Genomic_DNA"/>
</dbReference>
<dbReference type="InterPro" id="IPR033932">
    <property type="entry name" value="YtcJ-like"/>
</dbReference>